<keyword evidence="2" id="KW-0808">Transferase</keyword>
<dbReference type="PANTHER" id="PTHR32301">
    <property type="entry name" value="COUNTIN RECEPTOR CNR3-RELATED"/>
    <property type="match status" value="1"/>
</dbReference>
<dbReference type="AlphaFoldDB" id="S6AA57"/>
<dbReference type="KEGG" id="sdr:SCD_n01457"/>
<keyword evidence="8" id="KW-0325">Glycoprotein</keyword>
<name>S6AA57_SULDS</name>
<gene>
    <name evidence="9" type="ORF">SCD_n01457</name>
</gene>
<dbReference type="EMBL" id="AP013066">
    <property type="protein sequence ID" value="BAN35280.1"/>
    <property type="molecule type" value="Genomic_DNA"/>
</dbReference>
<dbReference type="GO" id="GO:0016020">
    <property type="term" value="C:membrane"/>
    <property type="evidence" value="ECO:0007669"/>
    <property type="project" value="InterPro"/>
</dbReference>
<evidence type="ECO:0000313" key="9">
    <source>
        <dbReference type="EMBL" id="BAN35280.1"/>
    </source>
</evidence>
<reference evidence="9 10" key="1">
    <citation type="journal article" date="2012" name="Appl. Environ. Microbiol.">
        <title>Draft genome sequence of a psychrotolerant sulfur-oxidizing bacterium, Sulfuricella denitrificans skB26, and proteomic insights into cold adaptation.</title>
        <authorList>
            <person name="Watanabe T."/>
            <person name="Kojima H."/>
            <person name="Fukui M."/>
        </authorList>
    </citation>
    <scope>NUCLEOTIDE SEQUENCE [LARGE SCALE GENOMIC DNA]</scope>
    <source>
        <strain evidence="10">skB26</strain>
    </source>
</reference>
<dbReference type="GO" id="GO:0009247">
    <property type="term" value="P:glycolipid biosynthetic process"/>
    <property type="evidence" value="ECO:0007669"/>
    <property type="project" value="InterPro"/>
</dbReference>
<keyword evidence="4" id="KW-0735">Signal-anchor</keyword>
<comment type="subcellular location">
    <subcellularLocation>
        <location evidence="1">Golgi apparatus membrane</location>
        <topology evidence="1">Single-pass type II membrane protein</topology>
    </subcellularLocation>
</comment>
<dbReference type="eggNOG" id="ENOG5031NK6">
    <property type="taxonomic scope" value="Bacteria"/>
</dbReference>
<keyword evidence="5" id="KW-1133">Transmembrane helix</keyword>
<accession>S6AA57</accession>
<evidence type="ECO:0000256" key="6">
    <source>
        <dbReference type="ARBA" id="ARBA00023034"/>
    </source>
</evidence>
<protein>
    <recommendedName>
        <fullName evidence="11">Sulfotransferase</fullName>
    </recommendedName>
</protein>
<evidence type="ECO:0008006" key="11">
    <source>
        <dbReference type="Google" id="ProtNLM"/>
    </source>
</evidence>
<evidence type="ECO:0000256" key="5">
    <source>
        <dbReference type="ARBA" id="ARBA00022989"/>
    </source>
</evidence>
<dbReference type="SUPFAM" id="SSF52540">
    <property type="entry name" value="P-loop containing nucleoside triphosphate hydrolases"/>
    <property type="match status" value="1"/>
</dbReference>
<dbReference type="HOGENOM" id="CLU_054547_0_0_4"/>
<evidence type="ECO:0000256" key="1">
    <source>
        <dbReference type="ARBA" id="ARBA00004323"/>
    </source>
</evidence>
<evidence type="ECO:0000256" key="2">
    <source>
        <dbReference type="ARBA" id="ARBA00022679"/>
    </source>
</evidence>
<sequence length="257" mass="30889">MTLYSMIRDIYRPSELHKINPAMESIEKYRHLPQERKEKLKVIYGHMDYRVRELLPPNSRYVTLMRNPVERVISHYHYYRRNAKDPLRELAMRSSLDDWVTQCNLNEMDNGQTRRLSGSMESVRFGECSAEMLERARHNVQRNFALVGITERFDETYGLMSKLFDWPIKLYLPRNVAQQRSSIKEIPVRTIRLIEKFNALDMELYEHATRLFADRLGQTDIENEVRLLKEKRDNPFMLWGDVTSQYAKEKLRRWLKV</sequence>
<proteinExistence type="predicted"/>
<dbReference type="PANTHER" id="PTHR32301:SF6">
    <property type="entry name" value="GOLVESIN-RELATED"/>
    <property type="match status" value="1"/>
</dbReference>
<dbReference type="InterPro" id="IPR009729">
    <property type="entry name" value="Gal-3-0_sulfotransfrase"/>
</dbReference>
<evidence type="ECO:0000256" key="3">
    <source>
        <dbReference type="ARBA" id="ARBA00022692"/>
    </source>
</evidence>
<evidence type="ECO:0000256" key="4">
    <source>
        <dbReference type="ARBA" id="ARBA00022968"/>
    </source>
</evidence>
<keyword evidence="7" id="KW-0472">Membrane</keyword>
<evidence type="ECO:0000313" key="10">
    <source>
        <dbReference type="Proteomes" id="UP000015559"/>
    </source>
</evidence>
<keyword evidence="3" id="KW-0812">Transmembrane</keyword>
<organism evidence="9 10">
    <name type="scientific">Sulfuricella denitrificans (strain DSM 22764 / NBRC 105220 / skB26)</name>
    <dbReference type="NCBI Taxonomy" id="1163617"/>
    <lineage>
        <taxon>Bacteria</taxon>
        <taxon>Pseudomonadati</taxon>
        <taxon>Pseudomonadota</taxon>
        <taxon>Betaproteobacteria</taxon>
        <taxon>Nitrosomonadales</taxon>
        <taxon>Sulfuricellaceae</taxon>
        <taxon>Sulfuricella</taxon>
    </lineage>
</organism>
<evidence type="ECO:0000256" key="8">
    <source>
        <dbReference type="ARBA" id="ARBA00023180"/>
    </source>
</evidence>
<dbReference type="InterPro" id="IPR027417">
    <property type="entry name" value="P-loop_NTPase"/>
</dbReference>
<dbReference type="Gene3D" id="3.40.50.300">
    <property type="entry name" value="P-loop containing nucleotide triphosphate hydrolases"/>
    <property type="match status" value="1"/>
</dbReference>
<evidence type="ECO:0000256" key="7">
    <source>
        <dbReference type="ARBA" id="ARBA00023136"/>
    </source>
</evidence>
<dbReference type="InterPro" id="IPR053259">
    <property type="entry name" value="Golvesin-related_Golgi"/>
</dbReference>
<dbReference type="Pfam" id="PF06990">
    <property type="entry name" value="Gal-3-0_sulfotr"/>
    <property type="match status" value="1"/>
</dbReference>
<dbReference type="Proteomes" id="UP000015559">
    <property type="component" value="Chromosome"/>
</dbReference>
<keyword evidence="10" id="KW-1185">Reference proteome</keyword>
<keyword evidence="6" id="KW-0333">Golgi apparatus</keyword>
<dbReference type="GO" id="GO:0001733">
    <property type="term" value="F:galactosylceramide sulfotransferase activity"/>
    <property type="evidence" value="ECO:0007669"/>
    <property type="project" value="InterPro"/>
</dbReference>
<dbReference type="STRING" id="1163617.SCD_n01457"/>